<evidence type="ECO:0000256" key="6">
    <source>
        <dbReference type="SAM" id="Phobius"/>
    </source>
</evidence>
<dbReference type="InterPro" id="IPR002645">
    <property type="entry name" value="STAS_dom"/>
</dbReference>
<feature type="transmembrane region" description="Helical" evidence="6">
    <location>
        <begin position="317"/>
        <end position="347"/>
    </location>
</feature>
<gene>
    <name evidence="8" type="ORF">Ocin01_05692</name>
</gene>
<evidence type="ECO:0000256" key="2">
    <source>
        <dbReference type="ARBA" id="ARBA00022692"/>
    </source>
</evidence>
<dbReference type="Proteomes" id="UP000094527">
    <property type="component" value="Unassembled WGS sequence"/>
</dbReference>
<dbReference type="STRING" id="48709.A0A1D2N6V0"/>
<organism evidence="8 9">
    <name type="scientific">Orchesella cincta</name>
    <name type="common">Springtail</name>
    <name type="synonym">Podura cincta</name>
    <dbReference type="NCBI Taxonomy" id="48709"/>
    <lineage>
        <taxon>Eukaryota</taxon>
        <taxon>Metazoa</taxon>
        <taxon>Ecdysozoa</taxon>
        <taxon>Arthropoda</taxon>
        <taxon>Hexapoda</taxon>
        <taxon>Collembola</taxon>
        <taxon>Entomobryomorpha</taxon>
        <taxon>Entomobryoidea</taxon>
        <taxon>Orchesellidae</taxon>
        <taxon>Orchesellinae</taxon>
        <taxon>Orchesella</taxon>
    </lineage>
</organism>
<sequence>MTPIIFSNFDGTRTATTRFVLHSSYNIITRSIYIIRIPSCYLLLGFIVNFISAPVNSAFTSAAAITICITQIKGLFGLKFPAEGFLPTIKGAIAHIMEVKLWDSILSLICIIVLLFLMKLQLILSFLIKRVPILNKPIWFISTARNAIIVIVCTAIASAIGETQPFTIVGRIVPGLPDFTIPPFTILDPATNVTHTFSDILEEGSSAIIVMPLLAIMEHITIAKAFAGENTIDASQEMLSIGVSNIIGAFFSSMPVTGSFSRTTVNAMSGSKSPMGGLITGTIVILALRFLTPYLYVHSKSLAAPPKCAPEMDFIPWSLTFLVSLFVGLEFGMLTGFIISVIYLLYYAARPGVKVKKGYSTSGKEFLLVEMDRSLTFPSVEYIRYAISKASQVWGQNKLPVVINCLHIQFADYTAAVGIKEVIDLFKKRDQQIILWQVKPSIVRVLSAVLNVPGKEEYCHFCRSEEEVESILDAKCSTEKQLETLKPMDQDSGVEVHTPHPTHREKYSSIPLN</sequence>
<dbReference type="InterPro" id="IPR011547">
    <property type="entry name" value="SLC26A/SulP_dom"/>
</dbReference>
<dbReference type="EMBL" id="LJIJ01000177">
    <property type="protein sequence ID" value="ODN00993.1"/>
    <property type="molecule type" value="Genomic_DNA"/>
</dbReference>
<feature type="region of interest" description="Disordered" evidence="5">
    <location>
        <begin position="487"/>
        <end position="513"/>
    </location>
</feature>
<feature type="transmembrane region" description="Helical" evidence="6">
    <location>
        <begin position="33"/>
        <end position="52"/>
    </location>
</feature>
<dbReference type="OrthoDB" id="288203at2759"/>
<protein>
    <submittedName>
        <fullName evidence="8">Sodium-independent sulfate anion transporter</fullName>
    </submittedName>
</protein>
<feature type="transmembrane region" description="Helical" evidence="6">
    <location>
        <begin position="99"/>
        <end position="118"/>
    </location>
</feature>
<evidence type="ECO:0000256" key="3">
    <source>
        <dbReference type="ARBA" id="ARBA00022989"/>
    </source>
</evidence>
<dbReference type="Pfam" id="PF00916">
    <property type="entry name" value="Sulfate_transp"/>
    <property type="match status" value="1"/>
</dbReference>
<evidence type="ECO:0000256" key="1">
    <source>
        <dbReference type="ARBA" id="ARBA00004141"/>
    </source>
</evidence>
<dbReference type="InterPro" id="IPR036513">
    <property type="entry name" value="STAS_dom_sf"/>
</dbReference>
<dbReference type="CDD" id="cd07042">
    <property type="entry name" value="STAS_SulP_like_sulfate_transporter"/>
    <property type="match status" value="1"/>
</dbReference>
<evidence type="ECO:0000256" key="5">
    <source>
        <dbReference type="SAM" id="MobiDB-lite"/>
    </source>
</evidence>
<dbReference type="Pfam" id="PF01740">
    <property type="entry name" value="STAS"/>
    <property type="match status" value="1"/>
</dbReference>
<accession>A0A1D2N6V0</accession>
<comment type="caution">
    <text evidence="8">The sequence shown here is derived from an EMBL/GenBank/DDBJ whole genome shotgun (WGS) entry which is preliminary data.</text>
</comment>
<feature type="transmembrane region" description="Helical" evidence="6">
    <location>
        <begin position="278"/>
        <end position="297"/>
    </location>
</feature>
<keyword evidence="4 6" id="KW-0472">Membrane</keyword>
<evidence type="ECO:0000313" key="8">
    <source>
        <dbReference type="EMBL" id="ODN00993.1"/>
    </source>
</evidence>
<dbReference type="InterPro" id="IPR001902">
    <property type="entry name" value="SLC26A/SulP_fam"/>
</dbReference>
<dbReference type="Gene3D" id="3.30.750.24">
    <property type="entry name" value="STAS domain"/>
    <property type="match status" value="1"/>
</dbReference>
<keyword evidence="2 6" id="KW-0812">Transmembrane</keyword>
<dbReference type="GO" id="GO:0055085">
    <property type="term" value="P:transmembrane transport"/>
    <property type="evidence" value="ECO:0007669"/>
    <property type="project" value="InterPro"/>
</dbReference>
<dbReference type="SUPFAM" id="SSF52091">
    <property type="entry name" value="SpoIIaa-like"/>
    <property type="match status" value="1"/>
</dbReference>
<feature type="domain" description="STAS" evidence="7">
    <location>
        <begin position="367"/>
        <end position="446"/>
    </location>
</feature>
<evidence type="ECO:0000259" key="7">
    <source>
        <dbReference type="PROSITE" id="PS50801"/>
    </source>
</evidence>
<comment type="subcellular location">
    <subcellularLocation>
        <location evidence="1">Membrane</location>
        <topology evidence="1">Multi-pass membrane protein</topology>
    </subcellularLocation>
</comment>
<dbReference type="PANTHER" id="PTHR11814">
    <property type="entry name" value="SULFATE TRANSPORTER"/>
    <property type="match status" value="1"/>
</dbReference>
<reference evidence="8 9" key="1">
    <citation type="journal article" date="2016" name="Genome Biol. Evol.">
        <title>Gene Family Evolution Reflects Adaptation to Soil Environmental Stressors in the Genome of the Collembolan Orchesella cincta.</title>
        <authorList>
            <person name="Faddeeva-Vakhrusheva A."/>
            <person name="Derks M.F."/>
            <person name="Anvar S.Y."/>
            <person name="Agamennone V."/>
            <person name="Suring W."/>
            <person name="Smit S."/>
            <person name="van Straalen N.M."/>
            <person name="Roelofs D."/>
        </authorList>
    </citation>
    <scope>NUCLEOTIDE SEQUENCE [LARGE SCALE GENOMIC DNA]</scope>
    <source>
        <tissue evidence="8">Mixed pool</tissue>
    </source>
</reference>
<dbReference type="GO" id="GO:0016020">
    <property type="term" value="C:membrane"/>
    <property type="evidence" value="ECO:0007669"/>
    <property type="project" value="UniProtKB-SubCell"/>
</dbReference>
<dbReference type="PROSITE" id="PS50801">
    <property type="entry name" value="STAS"/>
    <property type="match status" value="1"/>
</dbReference>
<feature type="transmembrane region" description="Helical" evidence="6">
    <location>
        <begin position="138"/>
        <end position="161"/>
    </location>
</feature>
<evidence type="ECO:0000256" key="4">
    <source>
        <dbReference type="ARBA" id="ARBA00023136"/>
    </source>
</evidence>
<evidence type="ECO:0000313" key="9">
    <source>
        <dbReference type="Proteomes" id="UP000094527"/>
    </source>
</evidence>
<dbReference type="OMA" id="ITICITQ"/>
<dbReference type="AlphaFoldDB" id="A0A1D2N6V0"/>
<keyword evidence="9" id="KW-1185">Reference proteome</keyword>
<proteinExistence type="predicted"/>
<name>A0A1D2N6V0_ORCCI</name>
<keyword evidence="3 6" id="KW-1133">Transmembrane helix</keyword>